<feature type="domain" description="PAC" evidence="13">
    <location>
        <begin position="515"/>
        <end position="566"/>
    </location>
</feature>
<dbReference type="Pfam" id="PF13426">
    <property type="entry name" value="PAS_9"/>
    <property type="match status" value="1"/>
</dbReference>
<dbReference type="SUPFAM" id="SSF55781">
    <property type="entry name" value="GAF domain-like"/>
    <property type="match status" value="1"/>
</dbReference>
<keyword evidence="4" id="KW-0808">Transferase</keyword>
<dbReference type="EMBL" id="JABBFW010000011">
    <property type="protein sequence ID" value="NML16614.1"/>
    <property type="molecule type" value="Genomic_DNA"/>
</dbReference>
<reference evidence="14 15" key="1">
    <citation type="submission" date="2020-04" db="EMBL/GenBank/DDBJ databases">
        <title>Azohydromonas sp. isolated from soil.</title>
        <authorList>
            <person name="Dahal R.H."/>
        </authorList>
    </citation>
    <scope>NUCLEOTIDE SEQUENCE [LARGE SCALE GENOMIC DNA]</scope>
    <source>
        <strain evidence="14 15">G-1-1-14</strain>
    </source>
</reference>
<dbReference type="InterPro" id="IPR003018">
    <property type="entry name" value="GAF"/>
</dbReference>
<dbReference type="PROSITE" id="PS50112">
    <property type="entry name" value="PAS"/>
    <property type="match status" value="1"/>
</dbReference>
<dbReference type="PANTHER" id="PTHR41523">
    <property type="entry name" value="TWO-COMPONENT SYSTEM SENSOR PROTEIN"/>
    <property type="match status" value="1"/>
</dbReference>
<keyword evidence="15" id="KW-1185">Reference proteome</keyword>
<dbReference type="GO" id="GO:0005524">
    <property type="term" value="F:ATP binding"/>
    <property type="evidence" value="ECO:0007669"/>
    <property type="project" value="UniProtKB-KW"/>
</dbReference>
<dbReference type="Pfam" id="PF08447">
    <property type="entry name" value="PAS_3"/>
    <property type="match status" value="1"/>
</dbReference>
<evidence type="ECO:0000256" key="8">
    <source>
        <dbReference type="ARBA" id="ARBA00023026"/>
    </source>
</evidence>
<evidence type="ECO:0000313" key="15">
    <source>
        <dbReference type="Proteomes" id="UP000574067"/>
    </source>
</evidence>
<dbReference type="SUPFAM" id="SSF55874">
    <property type="entry name" value="ATPase domain of HSP90 chaperone/DNA topoisomerase II/histidine kinase"/>
    <property type="match status" value="1"/>
</dbReference>
<dbReference type="InterPro" id="IPR003594">
    <property type="entry name" value="HATPase_dom"/>
</dbReference>
<dbReference type="Proteomes" id="UP000574067">
    <property type="component" value="Unassembled WGS sequence"/>
</dbReference>
<name>A0A848FAR0_9BURK</name>
<dbReference type="EC" id="2.7.13.3" evidence="2"/>
<dbReference type="InterPro" id="IPR029016">
    <property type="entry name" value="GAF-like_dom_sf"/>
</dbReference>
<dbReference type="InterPro" id="IPR001610">
    <property type="entry name" value="PAC"/>
</dbReference>
<dbReference type="Gene3D" id="3.30.565.10">
    <property type="entry name" value="Histidine kinase-like ATPase, C-terminal domain"/>
    <property type="match status" value="1"/>
</dbReference>
<dbReference type="InterPro" id="IPR000700">
    <property type="entry name" value="PAS-assoc_C"/>
</dbReference>
<keyword evidence="10" id="KW-0812">Transmembrane</keyword>
<keyword evidence="6" id="KW-0418">Kinase</keyword>
<keyword evidence="10" id="KW-0472">Membrane</keyword>
<feature type="coiled-coil region" evidence="9">
    <location>
        <begin position="213"/>
        <end position="250"/>
    </location>
</feature>
<protein>
    <recommendedName>
        <fullName evidence="2">histidine kinase</fullName>
        <ecNumber evidence="2">2.7.13.3</ecNumber>
    </recommendedName>
</protein>
<feature type="domain" description="Histidine kinase" evidence="11">
    <location>
        <begin position="702"/>
        <end position="897"/>
    </location>
</feature>
<proteinExistence type="predicted"/>
<dbReference type="PANTHER" id="PTHR41523:SF8">
    <property type="entry name" value="ETHYLENE RESPONSE SENSOR PROTEIN"/>
    <property type="match status" value="1"/>
</dbReference>
<organism evidence="14 15">
    <name type="scientific">Azohydromonas caseinilytica</name>
    <dbReference type="NCBI Taxonomy" id="2728836"/>
    <lineage>
        <taxon>Bacteria</taxon>
        <taxon>Pseudomonadati</taxon>
        <taxon>Pseudomonadota</taxon>
        <taxon>Betaproteobacteria</taxon>
        <taxon>Burkholderiales</taxon>
        <taxon>Sphaerotilaceae</taxon>
        <taxon>Azohydromonas</taxon>
    </lineage>
</organism>
<dbReference type="GO" id="GO:0004673">
    <property type="term" value="F:protein histidine kinase activity"/>
    <property type="evidence" value="ECO:0007669"/>
    <property type="project" value="UniProtKB-EC"/>
</dbReference>
<dbReference type="SMART" id="SM00387">
    <property type="entry name" value="HATPase_c"/>
    <property type="match status" value="1"/>
</dbReference>
<dbReference type="SMART" id="SM00086">
    <property type="entry name" value="PAC"/>
    <property type="match status" value="2"/>
</dbReference>
<evidence type="ECO:0000256" key="7">
    <source>
        <dbReference type="ARBA" id="ARBA00022840"/>
    </source>
</evidence>
<keyword evidence="7" id="KW-0067">ATP-binding</keyword>
<dbReference type="InterPro" id="IPR005467">
    <property type="entry name" value="His_kinase_dom"/>
</dbReference>
<keyword evidence="9" id="KW-0175">Coiled coil</keyword>
<keyword evidence="3" id="KW-0597">Phosphoprotein</keyword>
<comment type="caution">
    <text evidence="14">The sequence shown here is derived from an EMBL/GenBank/DDBJ whole genome shotgun (WGS) entry which is preliminary data.</text>
</comment>
<dbReference type="Pfam" id="PF05227">
    <property type="entry name" value="CHASE3"/>
    <property type="match status" value="1"/>
</dbReference>
<accession>A0A848FAR0</accession>
<dbReference type="InterPro" id="IPR036890">
    <property type="entry name" value="HATPase_C_sf"/>
</dbReference>
<feature type="domain" description="PAS" evidence="12">
    <location>
        <begin position="444"/>
        <end position="485"/>
    </location>
</feature>
<evidence type="ECO:0000256" key="2">
    <source>
        <dbReference type="ARBA" id="ARBA00012438"/>
    </source>
</evidence>
<dbReference type="SMART" id="SM00065">
    <property type="entry name" value="GAF"/>
    <property type="match status" value="1"/>
</dbReference>
<evidence type="ECO:0000256" key="3">
    <source>
        <dbReference type="ARBA" id="ARBA00022553"/>
    </source>
</evidence>
<dbReference type="SUPFAM" id="SSF55785">
    <property type="entry name" value="PYP-like sensor domain (PAS domain)"/>
    <property type="match status" value="2"/>
</dbReference>
<dbReference type="InterPro" id="IPR007891">
    <property type="entry name" value="CHASE3"/>
</dbReference>
<dbReference type="InterPro" id="IPR011495">
    <property type="entry name" value="Sig_transdc_His_kin_sub2_dim/P"/>
</dbReference>
<dbReference type="Pfam" id="PF01590">
    <property type="entry name" value="GAF"/>
    <property type="match status" value="1"/>
</dbReference>
<dbReference type="Gene3D" id="3.30.450.20">
    <property type="entry name" value="PAS domain"/>
    <property type="match status" value="2"/>
</dbReference>
<dbReference type="InterPro" id="IPR035965">
    <property type="entry name" value="PAS-like_dom_sf"/>
</dbReference>
<sequence length="910" mass="99474">MALPQRQPSRQLPLPPAIAVALAVLLAMAAVALWFQNVASDTVRWRAHTLRVRVELAELRSDVLEISRAVRGPVASARDEGLASAQDALQRTPERLRSLQGLTADSPAQQQRLRQLDERLRTLTALDQDLLREAAEAGFEAARERVAEGDAAAELTAVKALLDALDAEELRVLARRDTAVQQSMNLTIASTTLGSLLSLALVAWAGRGQQRSLRRLGDTVGELEQARDSLRQANERLQAQAGQLTELNAALWRSIGDDVPPRPVAAPMPTRLDAPERLEALRRTQLMDTPPEEDFDRFTRLAALSLRAPMGLISLVDERRQFFKSAFGLPEALAETREMPVQESFCQFVVTSGGALVVEDAQRHPPPGYGRPVPAGVGAYLGVPLATPDGQVLGSFCVVDDKPRHWTAQERANLERIAQSVLAAIAVRMQLRTLERHVAERTAEARLLAGAIQHSLNGVSIANAQGRITYANDAYALQFGYARPEEVAGVAVTEHCADPDVAERIRAELKSRGTSRMEFTARRRDGSLFEVLLDLYLAHDESGREICVGTSIDITERKRAEEALRLGEERLRLALEAARMGAYDYDPATRRVQCVGSLYGSLGLPAQGSSEEFTQHVHPEDRAALRRQAAQVSPAQPGYVLEYRLGTAEGGWAWIADHAQAHFSSDGRLLRRIGINVDVTARREAEAALKAALAEKEVLLQEVHHRVKNNLQIVTSLLQLQRRQLQDPAIQAAFSETEHRVRAMALVHQRLYQQSTLSALNFDDYLRTLLDQLMRSFGAEQRVRLTLALQPQRLPVDTAIPLGLIVTELVTNALKYACTPGRRGELRIALHPAQGAPGRLVLEVQDDGPGLPPGFEPAESTGLGMRLVTLLSRQLDASVALGKAAGTHWHVDVPVQAGPAAAATPPATTP</sequence>
<dbReference type="Pfam" id="PF02518">
    <property type="entry name" value="HATPase_c"/>
    <property type="match status" value="1"/>
</dbReference>
<evidence type="ECO:0000256" key="4">
    <source>
        <dbReference type="ARBA" id="ARBA00022679"/>
    </source>
</evidence>
<gene>
    <name evidence="14" type="ORF">HHL10_16650</name>
</gene>
<keyword evidence="8" id="KW-0843">Virulence</keyword>
<comment type="catalytic activity">
    <reaction evidence="1">
        <text>ATP + protein L-histidine = ADP + protein N-phospho-L-histidine.</text>
        <dbReference type="EC" id="2.7.13.3"/>
    </reaction>
</comment>
<dbReference type="NCBIfam" id="TIGR00229">
    <property type="entry name" value="sensory_box"/>
    <property type="match status" value="1"/>
</dbReference>
<dbReference type="Gene3D" id="2.10.70.100">
    <property type="match status" value="1"/>
</dbReference>
<dbReference type="AlphaFoldDB" id="A0A848FAR0"/>
<evidence type="ECO:0000259" key="12">
    <source>
        <dbReference type="PROSITE" id="PS50112"/>
    </source>
</evidence>
<feature type="transmembrane region" description="Helical" evidence="10">
    <location>
        <begin position="186"/>
        <end position="206"/>
    </location>
</feature>
<feature type="domain" description="PAC" evidence="13">
    <location>
        <begin position="639"/>
        <end position="691"/>
    </location>
</feature>
<evidence type="ECO:0000256" key="9">
    <source>
        <dbReference type="SAM" id="Coils"/>
    </source>
</evidence>
<keyword evidence="10" id="KW-1133">Transmembrane helix</keyword>
<feature type="transmembrane region" description="Helical" evidence="10">
    <location>
        <begin position="12"/>
        <end position="35"/>
    </location>
</feature>
<evidence type="ECO:0000256" key="10">
    <source>
        <dbReference type="SAM" id="Phobius"/>
    </source>
</evidence>
<evidence type="ECO:0000256" key="6">
    <source>
        <dbReference type="ARBA" id="ARBA00022777"/>
    </source>
</evidence>
<dbReference type="PROSITE" id="PS50113">
    <property type="entry name" value="PAC"/>
    <property type="match status" value="2"/>
</dbReference>
<evidence type="ECO:0000259" key="13">
    <source>
        <dbReference type="PROSITE" id="PS50113"/>
    </source>
</evidence>
<evidence type="ECO:0000313" key="14">
    <source>
        <dbReference type="EMBL" id="NML16614.1"/>
    </source>
</evidence>
<dbReference type="InterPro" id="IPR000014">
    <property type="entry name" value="PAS"/>
</dbReference>
<evidence type="ECO:0000256" key="5">
    <source>
        <dbReference type="ARBA" id="ARBA00022741"/>
    </source>
</evidence>
<dbReference type="Pfam" id="PF07568">
    <property type="entry name" value="HisKA_2"/>
    <property type="match status" value="1"/>
</dbReference>
<evidence type="ECO:0000256" key="1">
    <source>
        <dbReference type="ARBA" id="ARBA00000085"/>
    </source>
</evidence>
<dbReference type="PROSITE" id="PS50109">
    <property type="entry name" value="HIS_KIN"/>
    <property type="match status" value="1"/>
</dbReference>
<dbReference type="Gene3D" id="3.30.450.40">
    <property type="match status" value="1"/>
</dbReference>
<dbReference type="CDD" id="cd00130">
    <property type="entry name" value="PAS"/>
    <property type="match status" value="2"/>
</dbReference>
<keyword evidence="5" id="KW-0547">Nucleotide-binding</keyword>
<dbReference type="InterPro" id="IPR013655">
    <property type="entry name" value="PAS_fold_3"/>
</dbReference>
<dbReference type="SMART" id="SM00091">
    <property type="entry name" value="PAS"/>
    <property type="match status" value="2"/>
</dbReference>
<evidence type="ECO:0000259" key="11">
    <source>
        <dbReference type="PROSITE" id="PS50109"/>
    </source>
</evidence>
<dbReference type="RefSeq" id="WP_169161520.1">
    <property type="nucleotide sequence ID" value="NZ_JABBFW010000011.1"/>
</dbReference>